<dbReference type="PANTHER" id="PTHR10972:SF102">
    <property type="entry name" value="OXYSTEROL-BINDING PROTEIN"/>
    <property type="match status" value="1"/>
</dbReference>
<dbReference type="AlphaFoldDB" id="A0A8K0I153"/>
<reference evidence="6" key="2">
    <citation type="submission" date="2019-07" db="EMBL/GenBank/DDBJ databases">
        <authorList>
            <person name="Yang Y."/>
            <person name="Bocs S."/>
            <person name="Baudouin L."/>
        </authorList>
    </citation>
    <scope>NUCLEOTIDE SEQUENCE</scope>
    <source>
        <tissue evidence="6">Spear leaf of Hainan Tall coconut</tissue>
    </source>
</reference>
<keyword evidence="7" id="KW-1185">Reference proteome</keyword>
<keyword evidence="3" id="KW-0445">Lipid transport</keyword>
<comment type="similarity">
    <text evidence="2 4">Belongs to the OSBP family.</text>
</comment>
<dbReference type="OrthoDB" id="14833at2759"/>
<evidence type="ECO:0000313" key="6">
    <source>
        <dbReference type="EMBL" id="KAG1331976.1"/>
    </source>
</evidence>
<dbReference type="FunFam" id="3.30.70.3490:FF:000007">
    <property type="entry name" value="Oxysterol-binding protein-related protein 4B"/>
    <property type="match status" value="1"/>
</dbReference>
<evidence type="ECO:0000256" key="2">
    <source>
        <dbReference type="ARBA" id="ARBA00008842"/>
    </source>
</evidence>
<keyword evidence="3" id="KW-0813">Transport</keyword>
<accession>A0A8K0I153</accession>
<evidence type="ECO:0000256" key="5">
    <source>
        <dbReference type="SAM" id="MobiDB-lite"/>
    </source>
</evidence>
<sequence>MDSPGVGPKEFGRMDSPGVGPKEFGCTDSPGLPPLFNVPKSQLQCYGEGVYCIGEDYLSKCARGKSSLERFTSVVAWSISTTRPAIFGVAPFNPVLGETHHVSRGTLNVLLEQVSHHPPVSALHATDEEENLELIWWHNPVPRFHGASIEAVVNGKRQLRLLGFGENYEMDSPKLLIRILPSPSVDWVGTVKIQCKDSGLEAEFRYYRSHSFFGLGGNSRSVKGKIFHSKSLKTIYEIEGQWDRIISLKDVHSGEVRVLYDAKTAISKLKTPIVKDPKLPPLFNVPKSQLQCYGEGVYCIGEDYLSKCARGKSSLERFTSVVAWSISTTRPAIFGVAPFNPVLGETHHVSRGTLNVLLEQVSHHPPVSALHATDEEENLELIWWHNPVPRFHGASIEAVVNGKRQLRLLGFGENYEMDSPKLLIRILPSPSVDWVGTVKIQCKDSGLEAEFRYYRSHSFFGLGGNSRSVKGKIFHSKSLKTIYEIEGQWDRIISLKDVHSGEVRVLYDAKTAISKLKTPIVKDPKGLWSTESAIVWAEVSQAILNKDWEKACKAKRTIEERERKLRSERESKEEAWAPKHFSLSRTKESEWECWPLERSVPPAPIILPP</sequence>
<evidence type="ECO:0000256" key="3">
    <source>
        <dbReference type="ARBA" id="ARBA00023055"/>
    </source>
</evidence>
<dbReference type="Gene3D" id="2.40.160.120">
    <property type="match status" value="2"/>
</dbReference>
<dbReference type="Proteomes" id="UP000797356">
    <property type="component" value="Chromosome 2"/>
</dbReference>
<dbReference type="Pfam" id="PF01237">
    <property type="entry name" value="Oxysterol_BP"/>
    <property type="match status" value="2"/>
</dbReference>
<dbReference type="FunFam" id="2.40.160.120:FF:000011">
    <property type="entry name" value="Oxysterol-binding protein-related protein 4C"/>
    <property type="match status" value="2"/>
</dbReference>
<name>A0A8K0I153_COCNU</name>
<feature type="region of interest" description="Disordered" evidence="5">
    <location>
        <begin position="1"/>
        <end position="24"/>
    </location>
</feature>
<dbReference type="GO" id="GO:0032934">
    <property type="term" value="F:sterol binding"/>
    <property type="evidence" value="ECO:0007669"/>
    <property type="project" value="TreeGrafter"/>
</dbReference>
<dbReference type="InterPro" id="IPR037239">
    <property type="entry name" value="OSBP_sf"/>
</dbReference>
<organism evidence="6 7">
    <name type="scientific">Cocos nucifera</name>
    <name type="common">Coconut palm</name>
    <dbReference type="NCBI Taxonomy" id="13894"/>
    <lineage>
        <taxon>Eukaryota</taxon>
        <taxon>Viridiplantae</taxon>
        <taxon>Streptophyta</taxon>
        <taxon>Embryophyta</taxon>
        <taxon>Tracheophyta</taxon>
        <taxon>Spermatophyta</taxon>
        <taxon>Magnoliopsida</taxon>
        <taxon>Liliopsida</taxon>
        <taxon>Arecaceae</taxon>
        <taxon>Arecoideae</taxon>
        <taxon>Cocoseae</taxon>
        <taxon>Attaleinae</taxon>
        <taxon>Cocos</taxon>
    </lineage>
</organism>
<reference evidence="6" key="1">
    <citation type="journal article" date="2017" name="Gigascience">
        <title>The genome draft of coconut (Cocos nucifera).</title>
        <authorList>
            <person name="Xiao Y."/>
            <person name="Xu P."/>
            <person name="Fan H."/>
            <person name="Baudouin L."/>
            <person name="Xia W."/>
            <person name="Bocs S."/>
            <person name="Xu J."/>
            <person name="Li Q."/>
            <person name="Guo A."/>
            <person name="Zhou L."/>
            <person name="Li J."/>
            <person name="Wu Y."/>
            <person name="Ma Z."/>
            <person name="Armero A."/>
            <person name="Issali A.E."/>
            <person name="Liu N."/>
            <person name="Peng M."/>
            <person name="Yang Y."/>
        </authorList>
    </citation>
    <scope>NUCLEOTIDE SEQUENCE</scope>
    <source>
        <tissue evidence="6">Spear leaf of Hainan Tall coconut</tissue>
    </source>
</reference>
<gene>
    <name evidence="6" type="ORF">COCNU_02G019440</name>
</gene>
<evidence type="ECO:0000256" key="4">
    <source>
        <dbReference type="RuleBase" id="RU003844"/>
    </source>
</evidence>
<dbReference type="PROSITE" id="PS01013">
    <property type="entry name" value="OSBP"/>
    <property type="match status" value="2"/>
</dbReference>
<dbReference type="InterPro" id="IPR018494">
    <property type="entry name" value="Oxysterol-bd_CS"/>
</dbReference>
<dbReference type="EMBL" id="CM017873">
    <property type="protein sequence ID" value="KAG1331976.1"/>
    <property type="molecule type" value="Genomic_DNA"/>
</dbReference>
<protein>
    <submittedName>
        <fullName evidence="6">Oxysterol-binding protein-related protein 4c</fullName>
    </submittedName>
</protein>
<comment type="function">
    <text evidence="1">May be involved in the transport of sterols.</text>
</comment>
<dbReference type="Gene3D" id="3.30.70.3490">
    <property type="match status" value="1"/>
</dbReference>
<proteinExistence type="inferred from homology"/>
<dbReference type="PANTHER" id="PTHR10972">
    <property type="entry name" value="OXYSTEROL-BINDING PROTEIN-RELATED"/>
    <property type="match status" value="1"/>
</dbReference>
<dbReference type="GO" id="GO:0016020">
    <property type="term" value="C:membrane"/>
    <property type="evidence" value="ECO:0007669"/>
    <property type="project" value="TreeGrafter"/>
</dbReference>
<dbReference type="GO" id="GO:0005829">
    <property type="term" value="C:cytosol"/>
    <property type="evidence" value="ECO:0007669"/>
    <property type="project" value="TreeGrafter"/>
</dbReference>
<evidence type="ECO:0000313" key="7">
    <source>
        <dbReference type="Proteomes" id="UP000797356"/>
    </source>
</evidence>
<dbReference type="SUPFAM" id="SSF144000">
    <property type="entry name" value="Oxysterol-binding protein-like"/>
    <property type="match status" value="2"/>
</dbReference>
<dbReference type="GO" id="GO:0006869">
    <property type="term" value="P:lipid transport"/>
    <property type="evidence" value="ECO:0007669"/>
    <property type="project" value="UniProtKB-KW"/>
</dbReference>
<evidence type="ECO:0000256" key="1">
    <source>
        <dbReference type="ARBA" id="ARBA00003361"/>
    </source>
</evidence>
<dbReference type="InterPro" id="IPR000648">
    <property type="entry name" value="Oxysterol-bd"/>
</dbReference>
<comment type="caution">
    <text evidence="6">The sequence shown here is derived from an EMBL/GenBank/DDBJ whole genome shotgun (WGS) entry which is preliminary data.</text>
</comment>